<proteinExistence type="predicted"/>
<evidence type="ECO:0000256" key="1">
    <source>
        <dbReference type="SAM" id="MobiDB-lite"/>
    </source>
</evidence>
<feature type="compositionally biased region" description="Low complexity" evidence="1">
    <location>
        <begin position="88"/>
        <end position="106"/>
    </location>
</feature>
<feature type="region of interest" description="Disordered" evidence="1">
    <location>
        <begin position="88"/>
        <end position="113"/>
    </location>
</feature>
<keyword evidence="2" id="KW-1133">Transmembrane helix</keyword>
<gene>
    <name evidence="3" type="ORF">UX85_C0001G0063</name>
</gene>
<sequence>MISALYEKKLKRDIFRLSLMTLITVVIWIGVATYRAFTKSQVGGKIKSQIIPLTPTLDLDTMELTDQRLKVEPVNWDSLQPVFEVVPETAEPEASLSEEASPSGEATASGSQL</sequence>
<feature type="transmembrane region" description="Helical" evidence="2">
    <location>
        <begin position="14"/>
        <end position="37"/>
    </location>
</feature>
<keyword evidence="2" id="KW-0812">Transmembrane</keyword>
<name>A0A0G1RX03_9BACT</name>
<dbReference type="EMBL" id="LCNT01000001">
    <property type="protein sequence ID" value="KKU61849.1"/>
    <property type="molecule type" value="Genomic_DNA"/>
</dbReference>
<organism evidence="3 4">
    <name type="scientific">Candidatus Beckwithbacteria bacterium GW2011_GWB1_47_15</name>
    <dbReference type="NCBI Taxonomy" id="1618371"/>
    <lineage>
        <taxon>Bacteria</taxon>
        <taxon>Candidatus Beckwithiibacteriota</taxon>
    </lineage>
</organism>
<evidence type="ECO:0000256" key="2">
    <source>
        <dbReference type="SAM" id="Phobius"/>
    </source>
</evidence>
<protein>
    <submittedName>
        <fullName evidence="3">Uncharacterized protein</fullName>
    </submittedName>
</protein>
<keyword evidence="2" id="KW-0472">Membrane</keyword>
<evidence type="ECO:0000313" key="4">
    <source>
        <dbReference type="Proteomes" id="UP000033860"/>
    </source>
</evidence>
<dbReference type="AlphaFoldDB" id="A0A0G1RX03"/>
<accession>A0A0G1RX03</accession>
<evidence type="ECO:0000313" key="3">
    <source>
        <dbReference type="EMBL" id="KKU61849.1"/>
    </source>
</evidence>
<dbReference type="Proteomes" id="UP000033860">
    <property type="component" value="Unassembled WGS sequence"/>
</dbReference>
<comment type="caution">
    <text evidence="3">The sequence shown here is derived from an EMBL/GenBank/DDBJ whole genome shotgun (WGS) entry which is preliminary data.</text>
</comment>
<reference evidence="3 4" key="1">
    <citation type="journal article" date="2015" name="Nature">
        <title>rRNA introns, odd ribosomes, and small enigmatic genomes across a large radiation of phyla.</title>
        <authorList>
            <person name="Brown C.T."/>
            <person name="Hug L.A."/>
            <person name="Thomas B.C."/>
            <person name="Sharon I."/>
            <person name="Castelle C.J."/>
            <person name="Singh A."/>
            <person name="Wilkins M.J."/>
            <person name="Williams K.H."/>
            <person name="Banfield J.F."/>
        </authorList>
    </citation>
    <scope>NUCLEOTIDE SEQUENCE [LARGE SCALE GENOMIC DNA]</scope>
</reference>